<sequence>MIVRPHINGERCGISYVNSLLTEERCTVSKQSGMTSEVALEMLGVCESRRHIPGLPSSILACPNTGLAWIRWARWEAFLWIVQLPCLWSTPTVGGTPTNPVLVREA</sequence>
<reference evidence="1 2" key="1">
    <citation type="journal article" date="2021" name="Elife">
        <title>Chloroplast acquisition without the gene transfer in kleptoplastic sea slugs, Plakobranchus ocellatus.</title>
        <authorList>
            <person name="Maeda T."/>
            <person name="Takahashi S."/>
            <person name="Yoshida T."/>
            <person name="Shimamura S."/>
            <person name="Takaki Y."/>
            <person name="Nagai Y."/>
            <person name="Toyoda A."/>
            <person name="Suzuki Y."/>
            <person name="Arimoto A."/>
            <person name="Ishii H."/>
            <person name="Satoh N."/>
            <person name="Nishiyama T."/>
            <person name="Hasebe M."/>
            <person name="Maruyama T."/>
            <person name="Minagawa J."/>
            <person name="Obokata J."/>
            <person name="Shigenobu S."/>
        </authorList>
    </citation>
    <scope>NUCLEOTIDE SEQUENCE [LARGE SCALE GENOMIC DNA]</scope>
</reference>
<evidence type="ECO:0000313" key="1">
    <source>
        <dbReference type="EMBL" id="GFR84361.1"/>
    </source>
</evidence>
<dbReference type="Proteomes" id="UP000762676">
    <property type="component" value="Unassembled WGS sequence"/>
</dbReference>
<comment type="caution">
    <text evidence="1">The sequence shown here is derived from an EMBL/GenBank/DDBJ whole genome shotgun (WGS) entry which is preliminary data.</text>
</comment>
<proteinExistence type="predicted"/>
<organism evidence="1 2">
    <name type="scientific">Elysia marginata</name>
    <dbReference type="NCBI Taxonomy" id="1093978"/>
    <lineage>
        <taxon>Eukaryota</taxon>
        <taxon>Metazoa</taxon>
        <taxon>Spiralia</taxon>
        <taxon>Lophotrochozoa</taxon>
        <taxon>Mollusca</taxon>
        <taxon>Gastropoda</taxon>
        <taxon>Heterobranchia</taxon>
        <taxon>Euthyneura</taxon>
        <taxon>Panpulmonata</taxon>
        <taxon>Sacoglossa</taxon>
        <taxon>Placobranchoidea</taxon>
        <taxon>Plakobranchidae</taxon>
        <taxon>Elysia</taxon>
    </lineage>
</organism>
<name>A0AAV4GGY0_9GAST</name>
<accession>A0AAV4GGY0</accession>
<keyword evidence="2" id="KW-1185">Reference proteome</keyword>
<evidence type="ECO:0000313" key="2">
    <source>
        <dbReference type="Proteomes" id="UP000762676"/>
    </source>
</evidence>
<protein>
    <submittedName>
        <fullName evidence="1">Uncharacterized protein</fullName>
    </submittedName>
</protein>
<dbReference type="EMBL" id="BMAT01012050">
    <property type="protein sequence ID" value="GFR84361.1"/>
    <property type="molecule type" value="Genomic_DNA"/>
</dbReference>
<gene>
    <name evidence="1" type="ORF">ElyMa_005998300</name>
</gene>
<dbReference type="AlphaFoldDB" id="A0AAV4GGY0"/>